<dbReference type="Gene3D" id="3.40.50.720">
    <property type="entry name" value="NAD(P)-binding Rossmann-like Domain"/>
    <property type="match status" value="1"/>
</dbReference>
<evidence type="ECO:0000256" key="1">
    <source>
        <dbReference type="ARBA" id="ARBA00006484"/>
    </source>
</evidence>
<dbReference type="AlphaFoldDB" id="A0AA39FZH1"/>
<feature type="transmembrane region" description="Helical" evidence="5">
    <location>
        <begin position="17"/>
        <end position="39"/>
    </location>
</feature>
<dbReference type="EMBL" id="JAQQBR010000004">
    <property type="protein sequence ID" value="KAK0178476.1"/>
    <property type="molecule type" value="Genomic_DNA"/>
</dbReference>
<sequence length="322" mass="35996">MSTAEMDSNTNMKGYSFIWWMFTVFGIPVAFPWVVYHLINKIRKGRQKSAMNKQVVMITGASSGLGEALAHAFYQCGCKVILVARRKEKLEEVKNALMRSYHNGPTHTPVVFPLDISELDSLPKAVEKILSIYGRIDILVNNAGISYRGEAVKTSIDVDIQVMQINYFAQIALTKAVLPTMIRRKSGNIVCISSVQGKIAIPYRSAYGASKHALQAWCDSVRAELNNENINVTVINPGYIKTDLSLNAITGDGEIYGKMDITIQEGYLPSFVAEQVITAILQQNKEVMIAPFLVKAANFIRNIIPTLYFMLMNRRTKKTIFT</sequence>
<comment type="function">
    <text evidence="3">Putative oxidoreductase.</text>
</comment>
<evidence type="ECO:0000313" key="7">
    <source>
        <dbReference type="Proteomes" id="UP001168972"/>
    </source>
</evidence>
<evidence type="ECO:0000256" key="5">
    <source>
        <dbReference type="SAM" id="Phobius"/>
    </source>
</evidence>
<name>A0AA39FZH1_MICHY</name>
<dbReference type="PRINTS" id="PR00081">
    <property type="entry name" value="GDHRDH"/>
</dbReference>
<keyword evidence="5" id="KW-0812">Transmembrane</keyword>
<evidence type="ECO:0008006" key="8">
    <source>
        <dbReference type="Google" id="ProtNLM"/>
    </source>
</evidence>
<dbReference type="CDD" id="cd05332">
    <property type="entry name" value="11beta-HSD1_like_SDR_c"/>
    <property type="match status" value="1"/>
</dbReference>
<keyword evidence="5" id="KW-1133">Transmembrane helix</keyword>
<proteinExistence type="inferred from homology"/>
<accession>A0AA39FZH1</accession>
<dbReference type="PANTHER" id="PTHR44196">
    <property type="entry name" value="DEHYDROGENASE/REDUCTASE SDR FAMILY MEMBER 7B"/>
    <property type="match status" value="1"/>
</dbReference>
<reference evidence="6" key="1">
    <citation type="journal article" date="2023" name="bioRxiv">
        <title>Scaffold-level genome assemblies of two parasitoid biocontrol wasps reveal the parthenogenesis mechanism and an associated novel virus.</title>
        <authorList>
            <person name="Inwood S."/>
            <person name="Skelly J."/>
            <person name="Guhlin J."/>
            <person name="Harrop T."/>
            <person name="Goldson S."/>
            <person name="Dearden P."/>
        </authorList>
    </citation>
    <scope>NUCLEOTIDE SEQUENCE</scope>
    <source>
        <strain evidence="6">Lincoln</strain>
        <tissue evidence="6">Whole body</tissue>
    </source>
</reference>
<dbReference type="InterPro" id="IPR020904">
    <property type="entry name" value="Sc_DH/Rdtase_CS"/>
</dbReference>
<comment type="similarity">
    <text evidence="1 4">Belongs to the short-chain dehydrogenases/reductases (SDR) family.</text>
</comment>
<evidence type="ECO:0000256" key="4">
    <source>
        <dbReference type="RuleBase" id="RU000363"/>
    </source>
</evidence>
<dbReference type="PANTHER" id="PTHR44196:SF1">
    <property type="entry name" value="DEHYDROGENASE_REDUCTASE SDR FAMILY MEMBER 7B"/>
    <property type="match status" value="1"/>
</dbReference>
<evidence type="ECO:0000313" key="6">
    <source>
        <dbReference type="EMBL" id="KAK0178476.1"/>
    </source>
</evidence>
<evidence type="ECO:0000256" key="3">
    <source>
        <dbReference type="ARBA" id="ARBA00037096"/>
    </source>
</evidence>
<comment type="caution">
    <text evidence="6">The sequence shown here is derived from an EMBL/GenBank/DDBJ whole genome shotgun (WGS) entry which is preliminary data.</text>
</comment>
<keyword evidence="5" id="KW-0472">Membrane</keyword>
<dbReference type="InterPro" id="IPR036291">
    <property type="entry name" value="NAD(P)-bd_dom_sf"/>
</dbReference>
<reference evidence="6" key="2">
    <citation type="submission" date="2023-03" db="EMBL/GenBank/DDBJ databases">
        <authorList>
            <person name="Inwood S.N."/>
            <person name="Skelly J.G."/>
            <person name="Guhlin J."/>
            <person name="Harrop T.W.R."/>
            <person name="Goldson S.G."/>
            <person name="Dearden P.K."/>
        </authorList>
    </citation>
    <scope>NUCLEOTIDE SEQUENCE</scope>
    <source>
        <strain evidence="6">Lincoln</strain>
        <tissue evidence="6">Whole body</tissue>
    </source>
</reference>
<evidence type="ECO:0000256" key="2">
    <source>
        <dbReference type="ARBA" id="ARBA00023002"/>
    </source>
</evidence>
<dbReference type="GO" id="GO:0016020">
    <property type="term" value="C:membrane"/>
    <property type="evidence" value="ECO:0007669"/>
    <property type="project" value="TreeGrafter"/>
</dbReference>
<gene>
    <name evidence="6" type="ORF">PV327_007366</name>
</gene>
<keyword evidence="7" id="KW-1185">Reference proteome</keyword>
<dbReference type="PRINTS" id="PR00080">
    <property type="entry name" value="SDRFAMILY"/>
</dbReference>
<organism evidence="6 7">
    <name type="scientific">Microctonus hyperodae</name>
    <name type="common">Parasitoid wasp</name>
    <dbReference type="NCBI Taxonomy" id="165561"/>
    <lineage>
        <taxon>Eukaryota</taxon>
        <taxon>Metazoa</taxon>
        <taxon>Ecdysozoa</taxon>
        <taxon>Arthropoda</taxon>
        <taxon>Hexapoda</taxon>
        <taxon>Insecta</taxon>
        <taxon>Pterygota</taxon>
        <taxon>Neoptera</taxon>
        <taxon>Endopterygota</taxon>
        <taxon>Hymenoptera</taxon>
        <taxon>Apocrita</taxon>
        <taxon>Ichneumonoidea</taxon>
        <taxon>Braconidae</taxon>
        <taxon>Euphorinae</taxon>
        <taxon>Microctonus</taxon>
    </lineage>
</organism>
<keyword evidence="2" id="KW-0560">Oxidoreductase</keyword>
<dbReference type="PROSITE" id="PS00061">
    <property type="entry name" value="ADH_SHORT"/>
    <property type="match status" value="1"/>
</dbReference>
<dbReference type="Proteomes" id="UP001168972">
    <property type="component" value="Unassembled WGS sequence"/>
</dbReference>
<protein>
    <recommendedName>
        <fullName evidence="8">Dehydrogenase/reductase SDR family protein 7-like</fullName>
    </recommendedName>
</protein>
<dbReference type="NCBIfam" id="NF004825">
    <property type="entry name" value="PRK06181.1"/>
    <property type="match status" value="1"/>
</dbReference>
<dbReference type="Pfam" id="PF00106">
    <property type="entry name" value="adh_short"/>
    <property type="match status" value="1"/>
</dbReference>
<dbReference type="SUPFAM" id="SSF51735">
    <property type="entry name" value="NAD(P)-binding Rossmann-fold domains"/>
    <property type="match status" value="1"/>
</dbReference>
<dbReference type="GO" id="GO:0016491">
    <property type="term" value="F:oxidoreductase activity"/>
    <property type="evidence" value="ECO:0007669"/>
    <property type="project" value="UniProtKB-KW"/>
</dbReference>
<dbReference type="InterPro" id="IPR002347">
    <property type="entry name" value="SDR_fam"/>
</dbReference>